<dbReference type="HOGENOM" id="CLU_149821_0_0_10"/>
<keyword evidence="2" id="KW-1185">Reference proteome</keyword>
<accession>W0EX13</accession>
<sequence>MPLLFLFAYKCFVNGFVERLLMAYITECQCVISSIQQFNAFSPLNKSAGKMTEVNVTIRRSVGRTSILPTDIGKPMLQEKEEGNPTTADTAAGFWETKSHSSLGRFLHASLRSC</sequence>
<organism evidence="1 2">
    <name type="scientific">Barnesiella viscericola DSM 18177</name>
    <dbReference type="NCBI Taxonomy" id="880074"/>
    <lineage>
        <taxon>Bacteria</taxon>
        <taxon>Pseudomonadati</taxon>
        <taxon>Bacteroidota</taxon>
        <taxon>Bacteroidia</taxon>
        <taxon>Bacteroidales</taxon>
        <taxon>Barnesiellaceae</taxon>
        <taxon>Barnesiella</taxon>
    </lineage>
</organism>
<dbReference type="Proteomes" id="UP000018901">
    <property type="component" value="Chromosome"/>
</dbReference>
<dbReference type="KEGG" id="bvs:BARVI_02530"/>
<reference evidence="1 2" key="1">
    <citation type="submission" date="2013-12" db="EMBL/GenBank/DDBJ databases">
        <authorList>
            <consortium name="DOE Joint Genome Institute"/>
            <person name="Eisen J."/>
            <person name="Huntemann M."/>
            <person name="Han J."/>
            <person name="Chen A."/>
            <person name="Kyrpides N."/>
            <person name="Mavromatis K."/>
            <person name="Markowitz V."/>
            <person name="Palaniappan K."/>
            <person name="Ivanova N."/>
            <person name="Schaumberg A."/>
            <person name="Pati A."/>
            <person name="Liolios K."/>
            <person name="Nordberg H.P."/>
            <person name="Cantor M.N."/>
            <person name="Hua S.X."/>
            <person name="Woyke T."/>
        </authorList>
    </citation>
    <scope>NUCLEOTIDE SEQUENCE [LARGE SCALE GENOMIC DNA]</scope>
    <source>
        <strain evidence="2">DSM 18177</strain>
    </source>
</reference>
<proteinExistence type="predicted"/>
<dbReference type="EMBL" id="CP007034">
    <property type="protein sequence ID" value="AHF13606.1"/>
    <property type="molecule type" value="Genomic_DNA"/>
</dbReference>
<gene>
    <name evidence="1" type="ORF">BARVI_02530</name>
</gene>
<dbReference type="eggNOG" id="ENOG5030W94">
    <property type="taxonomic scope" value="Bacteria"/>
</dbReference>
<protein>
    <submittedName>
        <fullName evidence="1">Uncharacterized protein</fullName>
    </submittedName>
</protein>
<dbReference type="AlphaFoldDB" id="W0EX13"/>
<evidence type="ECO:0000313" key="2">
    <source>
        <dbReference type="Proteomes" id="UP000018901"/>
    </source>
</evidence>
<name>W0EX13_9BACT</name>
<evidence type="ECO:0000313" key="1">
    <source>
        <dbReference type="EMBL" id="AHF13606.1"/>
    </source>
</evidence>